<keyword evidence="1" id="KW-0808">Transferase</keyword>
<organism evidence="1 2">
    <name type="scientific">Dioscorea alata</name>
    <name type="common">Purple yam</name>
    <dbReference type="NCBI Taxonomy" id="55571"/>
    <lineage>
        <taxon>Eukaryota</taxon>
        <taxon>Viridiplantae</taxon>
        <taxon>Streptophyta</taxon>
        <taxon>Embryophyta</taxon>
        <taxon>Tracheophyta</taxon>
        <taxon>Spermatophyta</taxon>
        <taxon>Magnoliopsida</taxon>
        <taxon>Liliopsida</taxon>
        <taxon>Dioscoreales</taxon>
        <taxon>Dioscoreaceae</taxon>
        <taxon>Dioscorea</taxon>
    </lineage>
</organism>
<dbReference type="Proteomes" id="UP000827976">
    <property type="component" value="Chromosome 11"/>
</dbReference>
<accession>A0ACB7V7A4</accession>
<proteinExistence type="predicted"/>
<keyword evidence="1" id="KW-0489">Methyltransferase</keyword>
<dbReference type="EMBL" id="CM037021">
    <property type="protein sequence ID" value="KAH7669204.1"/>
    <property type="molecule type" value="Genomic_DNA"/>
</dbReference>
<keyword evidence="2" id="KW-1185">Reference proteome</keyword>
<gene>
    <name evidence="1" type="ORF">IHE45_11G062500</name>
</gene>
<sequence>MVRISFVFTAYLNSSIPEIHCQSTPGATGAVMWDSGVVVGKFLEHAVDVGKLSLNGKNVVKLGSSCGLVRLKERKKKKKMEEEEPVSPTGQYLSSSVLNVTVLVVFETSIPIDDSQAIAALQSIFLPINPRFSSIMVRDEHGVQKWRKVQVKLEEHLKVPVFPQGLEQYDECLQDYITRISMEPLPFRKPLWDVSVIKYPTSTAAGTFVFRLHHALGDGYSLMAALFSCLKRVDDPSLPLTFPSSKPRRGWDSFLGFAQELSYACVNTIRDFGWSLMKSSVMEDSVSAIRSGVPFVESRPINLSYFELSLDDIKTIKKNVNGTINDVLVGIIFYGINLYMEEVSPCHNACKMTALVLLNTRAIRSYKSVEEMRNPNSKAKWGNYFAFLHIPMPKCDKKSKGDTVDPLDFVLRAKKIIELKRSSFGVYLSGALLEMIRKLRGPEVASHCMLKTLTNSSLAISNMIGPMEQVEIIGHPVSGFHFMMVRAPQSLTMTIVSYMQKVRVAMGAEKGFIDSSLLVSCMKKSFEAIYEASVVDKENQFYPHEHEKEI</sequence>
<comment type="caution">
    <text evidence="1">The sequence shown here is derived from an EMBL/GenBank/DDBJ whole genome shotgun (WGS) entry which is preliminary data.</text>
</comment>
<reference evidence="2" key="1">
    <citation type="journal article" date="2022" name="Nat. Commun.">
        <title>Chromosome evolution and the genetic basis of agronomically important traits in greater yam.</title>
        <authorList>
            <person name="Bredeson J.V."/>
            <person name="Lyons J.B."/>
            <person name="Oniyinde I.O."/>
            <person name="Okereke N.R."/>
            <person name="Kolade O."/>
            <person name="Nnabue I."/>
            <person name="Nwadili C.O."/>
            <person name="Hribova E."/>
            <person name="Parker M."/>
            <person name="Nwogha J."/>
            <person name="Shu S."/>
            <person name="Carlson J."/>
            <person name="Kariba R."/>
            <person name="Muthemba S."/>
            <person name="Knop K."/>
            <person name="Barton G.J."/>
            <person name="Sherwood A.V."/>
            <person name="Lopez-Montes A."/>
            <person name="Asiedu R."/>
            <person name="Jamnadass R."/>
            <person name="Muchugi A."/>
            <person name="Goodstein D."/>
            <person name="Egesi C.N."/>
            <person name="Featherston J."/>
            <person name="Asfaw A."/>
            <person name="Simpson G.G."/>
            <person name="Dolezel J."/>
            <person name="Hendre P.S."/>
            <person name="Van Deynze A."/>
            <person name="Kumar P.L."/>
            <person name="Obidiegwu J.E."/>
            <person name="Bhattacharjee R."/>
            <person name="Rokhsar D.S."/>
        </authorList>
    </citation>
    <scope>NUCLEOTIDE SEQUENCE [LARGE SCALE GENOMIC DNA]</scope>
    <source>
        <strain evidence="2">cv. TDa95/00328</strain>
    </source>
</reference>
<evidence type="ECO:0000313" key="2">
    <source>
        <dbReference type="Proteomes" id="UP000827976"/>
    </source>
</evidence>
<protein>
    <submittedName>
        <fullName evidence="1">Lysine methyltransferase protein</fullName>
    </submittedName>
</protein>
<name>A0ACB7V7A4_DIOAL</name>
<evidence type="ECO:0000313" key="1">
    <source>
        <dbReference type="EMBL" id="KAH7669204.1"/>
    </source>
</evidence>